<accession>A0A4R8WCQ9</accession>
<dbReference type="InterPro" id="IPR011006">
    <property type="entry name" value="CheY-like_superfamily"/>
</dbReference>
<dbReference type="EMBL" id="SOFL01000002">
    <property type="protein sequence ID" value="TFC06891.1"/>
    <property type="molecule type" value="Genomic_DNA"/>
</dbReference>
<evidence type="ECO:0000259" key="5">
    <source>
        <dbReference type="PROSITE" id="PS50921"/>
    </source>
</evidence>
<organism evidence="6 7">
    <name type="scientific">Cryobacterium adonitolivorans</name>
    <dbReference type="NCBI Taxonomy" id="1259189"/>
    <lineage>
        <taxon>Bacteria</taxon>
        <taxon>Bacillati</taxon>
        <taxon>Actinomycetota</taxon>
        <taxon>Actinomycetes</taxon>
        <taxon>Micrococcales</taxon>
        <taxon>Microbacteriaceae</taxon>
        <taxon>Cryobacterium</taxon>
    </lineage>
</organism>
<dbReference type="Pfam" id="PF03861">
    <property type="entry name" value="ANTAR"/>
    <property type="match status" value="1"/>
</dbReference>
<name>A0A4R8WCQ9_9MICO</name>
<feature type="domain" description="ANTAR" evidence="5">
    <location>
        <begin position="170"/>
        <end position="231"/>
    </location>
</feature>
<dbReference type="SUPFAM" id="SSF55781">
    <property type="entry name" value="GAF domain-like"/>
    <property type="match status" value="1"/>
</dbReference>
<dbReference type="InterPro" id="IPR005561">
    <property type="entry name" value="ANTAR"/>
</dbReference>
<dbReference type="PROSITE" id="PS50921">
    <property type="entry name" value="ANTAR"/>
    <property type="match status" value="1"/>
</dbReference>
<dbReference type="InterPro" id="IPR012074">
    <property type="entry name" value="GAF_ANTAR"/>
</dbReference>
<dbReference type="SMART" id="SM01012">
    <property type="entry name" value="ANTAR"/>
    <property type="match status" value="1"/>
</dbReference>
<evidence type="ECO:0000256" key="1">
    <source>
        <dbReference type="ARBA" id="ARBA00022679"/>
    </source>
</evidence>
<dbReference type="Gene3D" id="3.30.450.40">
    <property type="match status" value="1"/>
</dbReference>
<dbReference type="Pfam" id="PF13185">
    <property type="entry name" value="GAF_2"/>
    <property type="match status" value="1"/>
</dbReference>
<dbReference type="InterPro" id="IPR029016">
    <property type="entry name" value="GAF-like_dom_sf"/>
</dbReference>
<evidence type="ECO:0000313" key="6">
    <source>
        <dbReference type="EMBL" id="TFC06891.1"/>
    </source>
</evidence>
<keyword evidence="7" id="KW-1185">Reference proteome</keyword>
<gene>
    <name evidence="6" type="ORF">E3O42_00415</name>
</gene>
<dbReference type="RefSeq" id="WP_134451975.1">
    <property type="nucleotide sequence ID" value="NZ_SOFL01000002.1"/>
</dbReference>
<dbReference type="GO" id="GO:0016301">
    <property type="term" value="F:kinase activity"/>
    <property type="evidence" value="ECO:0007669"/>
    <property type="project" value="UniProtKB-KW"/>
</dbReference>
<evidence type="ECO:0000256" key="4">
    <source>
        <dbReference type="ARBA" id="ARBA00023163"/>
    </source>
</evidence>
<evidence type="ECO:0000256" key="3">
    <source>
        <dbReference type="ARBA" id="ARBA00023015"/>
    </source>
</evidence>
<protein>
    <submittedName>
        <fullName evidence="6">ANTAR domain-containing protein</fullName>
    </submittedName>
</protein>
<dbReference type="InterPro" id="IPR003018">
    <property type="entry name" value="GAF"/>
</dbReference>
<evidence type="ECO:0000313" key="7">
    <source>
        <dbReference type="Proteomes" id="UP000297907"/>
    </source>
</evidence>
<keyword evidence="4" id="KW-0804">Transcription</keyword>
<dbReference type="OrthoDB" id="3683444at2"/>
<dbReference type="GO" id="GO:0003723">
    <property type="term" value="F:RNA binding"/>
    <property type="evidence" value="ECO:0007669"/>
    <property type="project" value="InterPro"/>
</dbReference>
<evidence type="ECO:0000256" key="2">
    <source>
        <dbReference type="ARBA" id="ARBA00022777"/>
    </source>
</evidence>
<keyword evidence="2" id="KW-0418">Kinase</keyword>
<dbReference type="Proteomes" id="UP000297907">
    <property type="component" value="Unassembled WGS sequence"/>
</dbReference>
<dbReference type="InterPro" id="IPR036388">
    <property type="entry name" value="WH-like_DNA-bd_sf"/>
</dbReference>
<proteinExistence type="predicted"/>
<keyword evidence="1" id="KW-0808">Transferase</keyword>
<reference evidence="6 7" key="1">
    <citation type="submission" date="2019-03" db="EMBL/GenBank/DDBJ databases">
        <title>Genomics of glacier-inhabiting Cryobacterium strains.</title>
        <authorList>
            <person name="Liu Q."/>
            <person name="Xin Y.-H."/>
        </authorList>
    </citation>
    <scope>NUCLEOTIDE SEQUENCE [LARGE SCALE GENOMIC DNA]</scope>
    <source>
        <strain evidence="6 7">RHLS22-1</strain>
    </source>
</reference>
<keyword evidence="3" id="KW-0805">Transcription regulation</keyword>
<sequence>MADFTRESKLNRAFVKLADTLTDDFDVVDLLQTLVEQCSEILDTQAAGLMLLDGLGELQLVASTSEEATLIEVMQLNAGAGPCVECFTTGQPVAVGDIQRSGDRWPAFRLEAMRQGFKSVHATPMRLRGQVLGAMNMFSIHVGELVAADVAVAQALADVATIGLLQERGSREKTLVAAQLQHALNSRILIEQAKGVVSESAELTMHEAFAALRKHARDHNLTLTTVATAVIDRSIDLGSRVGAKGEAASRA</sequence>
<comment type="caution">
    <text evidence="6">The sequence shown here is derived from an EMBL/GenBank/DDBJ whole genome shotgun (WGS) entry which is preliminary data.</text>
</comment>
<dbReference type="SMART" id="SM00065">
    <property type="entry name" value="GAF"/>
    <property type="match status" value="1"/>
</dbReference>
<dbReference type="AlphaFoldDB" id="A0A4R8WCQ9"/>
<dbReference type="Gene3D" id="1.10.10.10">
    <property type="entry name" value="Winged helix-like DNA-binding domain superfamily/Winged helix DNA-binding domain"/>
    <property type="match status" value="1"/>
</dbReference>
<dbReference type="PIRSF" id="PIRSF036625">
    <property type="entry name" value="GAF_ANTAR"/>
    <property type="match status" value="1"/>
</dbReference>
<dbReference type="SUPFAM" id="SSF52172">
    <property type="entry name" value="CheY-like"/>
    <property type="match status" value="1"/>
</dbReference>